<reference evidence="9 10" key="1">
    <citation type="submission" date="2018-04" db="EMBL/GenBank/DDBJ databases">
        <authorList>
            <person name="Zhang X."/>
            <person name="Yuan J."/>
            <person name="Li F."/>
            <person name="Xiang J."/>
        </authorList>
    </citation>
    <scope>NUCLEOTIDE SEQUENCE [LARGE SCALE GENOMIC DNA]</scope>
    <source>
        <tissue evidence="9">Muscle</tissue>
    </source>
</reference>
<evidence type="ECO:0000313" key="10">
    <source>
        <dbReference type="Proteomes" id="UP000283509"/>
    </source>
</evidence>
<evidence type="ECO:0000256" key="4">
    <source>
        <dbReference type="ARBA" id="ARBA00022847"/>
    </source>
</evidence>
<feature type="region of interest" description="Disordered" evidence="7">
    <location>
        <begin position="285"/>
        <end position="325"/>
    </location>
</feature>
<comment type="subcellular location">
    <subcellularLocation>
        <location evidence="1">Membrane</location>
        <topology evidence="1">Multi-pass membrane protein</topology>
    </subcellularLocation>
</comment>
<sequence length="325" mass="35607">MKVQVFFVLQIPFFSYFNSPLFHSLPSLLPLLPISFLLGLALFPDDPLLRLGLFLNGSCPGGGASNMWTHLLGGSLDLSIMMTFISTITAFAAVPFWVLVIGPVILADGQFTIPFFDIFITVISLIIPCGIGILIQIYFPKTVKYFEKLLTPMSVFNLLFIFTFGIYAYLYVFEIFTWRMLVSGIALPSLGYLSGMAIAFLFRMSTREIIAISVETGVQNYTIALIILQVTLESPAGEISAAVPAAATLFTPVPLLTMLVIKKVYDRYKRGSSVDITVDPKDSKLREVTSAARGQEENGLPAKTDKLSSNGGLDNPAMDLQDEAA</sequence>
<keyword evidence="5 8" id="KW-1133">Transmembrane helix</keyword>
<feature type="transmembrane region" description="Helical" evidence="8">
    <location>
        <begin position="178"/>
        <end position="202"/>
    </location>
</feature>
<keyword evidence="6 8" id="KW-0472">Membrane</keyword>
<dbReference type="PANTHER" id="PTHR10361">
    <property type="entry name" value="SODIUM-BILE ACID COTRANSPORTER"/>
    <property type="match status" value="1"/>
</dbReference>
<gene>
    <name evidence="9" type="ORF">C7M84_024206</name>
</gene>
<evidence type="ECO:0000313" key="9">
    <source>
        <dbReference type="EMBL" id="ROT82634.1"/>
    </source>
</evidence>
<comment type="caution">
    <text evidence="9">The sequence shown here is derived from an EMBL/GenBank/DDBJ whole genome shotgun (WGS) entry which is preliminary data.</text>
</comment>
<dbReference type="Gene3D" id="1.20.1530.20">
    <property type="match status" value="1"/>
</dbReference>
<evidence type="ECO:0000256" key="7">
    <source>
        <dbReference type="SAM" id="MobiDB-lite"/>
    </source>
</evidence>
<dbReference type="PANTHER" id="PTHR10361:SF28">
    <property type="entry name" value="P3 PROTEIN-RELATED"/>
    <property type="match status" value="1"/>
</dbReference>
<protein>
    <submittedName>
        <fullName evidence="9">Putative ileal sodium/bile acid cotransporter-like</fullName>
    </submittedName>
</protein>
<reference evidence="9 10" key="2">
    <citation type="submission" date="2019-01" db="EMBL/GenBank/DDBJ databases">
        <title>The decoding of complex shrimp genome reveals the adaptation for benthos swimmer, frequently molting mechanism and breeding impact on genome.</title>
        <authorList>
            <person name="Sun Y."/>
            <person name="Gao Y."/>
            <person name="Yu Y."/>
        </authorList>
    </citation>
    <scope>NUCLEOTIDE SEQUENCE [LARGE SCALE GENOMIC DNA]</scope>
    <source>
        <tissue evidence="9">Muscle</tissue>
    </source>
</reference>
<dbReference type="Proteomes" id="UP000283509">
    <property type="component" value="Unassembled WGS sequence"/>
</dbReference>
<keyword evidence="3 8" id="KW-0812">Transmembrane</keyword>
<evidence type="ECO:0000256" key="1">
    <source>
        <dbReference type="ARBA" id="ARBA00004141"/>
    </source>
</evidence>
<keyword evidence="4" id="KW-0813">Transport</keyword>
<dbReference type="InterPro" id="IPR004710">
    <property type="entry name" value="Bilac:Na_transpt"/>
</dbReference>
<organism evidence="9 10">
    <name type="scientific">Penaeus vannamei</name>
    <name type="common">Whiteleg shrimp</name>
    <name type="synonym">Litopenaeus vannamei</name>
    <dbReference type="NCBI Taxonomy" id="6689"/>
    <lineage>
        <taxon>Eukaryota</taxon>
        <taxon>Metazoa</taxon>
        <taxon>Ecdysozoa</taxon>
        <taxon>Arthropoda</taxon>
        <taxon>Crustacea</taxon>
        <taxon>Multicrustacea</taxon>
        <taxon>Malacostraca</taxon>
        <taxon>Eumalacostraca</taxon>
        <taxon>Eucarida</taxon>
        <taxon>Decapoda</taxon>
        <taxon>Dendrobranchiata</taxon>
        <taxon>Penaeoidea</taxon>
        <taxon>Penaeidae</taxon>
        <taxon>Penaeus</taxon>
    </lineage>
</organism>
<dbReference type="OrthoDB" id="425619at2759"/>
<evidence type="ECO:0000256" key="6">
    <source>
        <dbReference type="ARBA" id="ARBA00023136"/>
    </source>
</evidence>
<proteinExistence type="inferred from homology"/>
<comment type="similarity">
    <text evidence="2">Belongs to the bile acid:sodium symporter (BASS) (TC 2.A.28) family.</text>
</comment>
<dbReference type="EMBL" id="QCYY01000795">
    <property type="protein sequence ID" value="ROT82634.1"/>
    <property type="molecule type" value="Genomic_DNA"/>
</dbReference>
<evidence type="ECO:0000256" key="3">
    <source>
        <dbReference type="ARBA" id="ARBA00022692"/>
    </source>
</evidence>
<feature type="transmembrane region" description="Helical" evidence="8">
    <location>
        <begin position="80"/>
        <end position="106"/>
    </location>
</feature>
<dbReference type="Pfam" id="PF01758">
    <property type="entry name" value="SBF"/>
    <property type="match status" value="1"/>
</dbReference>
<feature type="transmembrane region" description="Helical" evidence="8">
    <location>
        <begin position="151"/>
        <end position="172"/>
    </location>
</feature>
<dbReference type="GO" id="GO:0015293">
    <property type="term" value="F:symporter activity"/>
    <property type="evidence" value="ECO:0007669"/>
    <property type="project" value="UniProtKB-KW"/>
</dbReference>
<evidence type="ECO:0000256" key="8">
    <source>
        <dbReference type="SAM" id="Phobius"/>
    </source>
</evidence>
<dbReference type="GO" id="GO:0016020">
    <property type="term" value="C:membrane"/>
    <property type="evidence" value="ECO:0007669"/>
    <property type="project" value="UniProtKB-SubCell"/>
</dbReference>
<feature type="transmembrane region" description="Helical" evidence="8">
    <location>
        <begin position="20"/>
        <end position="43"/>
    </location>
</feature>
<name>A0A3R7Q092_PENVA</name>
<evidence type="ECO:0000256" key="2">
    <source>
        <dbReference type="ARBA" id="ARBA00006528"/>
    </source>
</evidence>
<feature type="transmembrane region" description="Helical" evidence="8">
    <location>
        <begin position="242"/>
        <end position="261"/>
    </location>
</feature>
<keyword evidence="4" id="KW-0769">Symport</keyword>
<dbReference type="AlphaFoldDB" id="A0A3R7Q092"/>
<evidence type="ECO:0000256" key="5">
    <source>
        <dbReference type="ARBA" id="ARBA00022989"/>
    </source>
</evidence>
<dbReference type="InterPro" id="IPR038770">
    <property type="entry name" value="Na+/solute_symporter_sf"/>
</dbReference>
<accession>A0A3R7Q092</accession>
<dbReference type="InterPro" id="IPR002657">
    <property type="entry name" value="BilAc:Na_symport/Acr3"/>
</dbReference>
<keyword evidence="10" id="KW-1185">Reference proteome</keyword>
<feature type="transmembrane region" description="Helical" evidence="8">
    <location>
        <begin position="118"/>
        <end position="139"/>
    </location>
</feature>